<dbReference type="SMART" id="SM00667">
    <property type="entry name" value="LisH"/>
    <property type="match status" value="1"/>
</dbReference>
<dbReference type="PROSITE" id="PS00678">
    <property type="entry name" value="WD_REPEATS_1"/>
    <property type="match status" value="1"/>
</dbReference>
<feature type="repeat" description="WD" evidence="3">
    <location>
        <begin position="634"/>
        <end position="675"/>
    </location>
</feature>
<dbReference type="GO" id="GO:0003714">
    <property type="term" value="F:transcription corepressor activity"/>
    <property type="evidence" value="ECO:0007669"/>
    <property type="project" value="InterPro"/>
</dbReference>
<dbReference type="InterPro" id="IPR015943">
    <property type="entry name" value="WD40/YVTN_repeat-like_dom_sf"/>
</dbReference>
<dbReference type="SMART" id="SM00320">
    <property type="entry name" value="WD40"/>
    <property type="match status" value="7"/>
</dbReference>
<organism evidence="5 6">
    <name type="scientific">Solanum commersonii</name>
    <name type="common">Commerson's wild potato</name>
    <name type="synonym">Commerson's nightshade</name>
    <dbReference type="NCBI Taxonomy" id="4109"/>
    <lineage>
        <taxon>Eukaryota</taxon>
        <taxon>Viridiplantae</taxon>
        <taxon>Streptophyta</taxon>
        <taxon>Embryophyta</taxon>
        <taxon>Tracheophyta</taxon>
        <taxon>Spermatophyta</taxon>
        <taxon>Magnoliopsida</taxon>
        <taxon>eudicotyledons</taxon>
        <taxon>Gunneridae</taxon>
        <taxon>Pentapetalae</taxon>
        <taxon>asterids</taxon>
        <taxon>lamiids</taxon>
        <taxon>Solanales</taxon>
        <taxon>Solanaceae</taxon>
        <taxon>Solanoideae</taxon>
        <taxon>Solaneae</taxon>
        <taxon>Solanum</taxon>
    </lineage>
</organism>
<dbReference type="PANTHER" id="PTHR44376">
    <property type="entry name" value="TRANSCRIPTIONAL REGULATOR OF FILAMENTOUS GROWTH FLO8"/>
    <property type="match status" value="1"/>
</dbReference>
<proteinExistence type="predicted"/>
<gene>
    <name evidence="5" type="ORF">H5410_027112</name>
</gene>
<dbReference type="InterPro" id="IPR044716">
    <property type="entry name" value="LEUNIG-like"/>
</dbReference>
<feature type="compositionally biased region" description="Low complexity" evidence="4">
    <location>
        <begin position="496"/>
        <end position="510"/>
    </location>
</feature>
<protein>
    <recommendedName>
        <fullName evidence="7">WD-repeat protein</fullName>
    </recommendedName>
</protein>
<dbReference type="Gene3D" id="2.130.10.10">
    <property type="entry name" value="YVTN repeat-like/Quinoprotein amine dehydrogenase"/>
    <property type="match status" value="2"/>
</dbReference>
<comment type="caution">
    <text evidence="5">The sequence shown here is derived from an EMBL/GenBank/DDBJ whole genome shotgun (WGS) entry which is preliminary data.</text>
</comment>
<keyword evidence="2" id="KW-0677">Repeat</keyword>
<feature type="region of interest" description="Disordered" evidence="4">
    <location>
        <begin position="431"/>
        <end position="510"/>
    </location>
</feature>
<dbReference type="PROSITE" id="PS50294">
    <property type="entry name" value="WD_REPEATS_REGION"/>
    <property type="match status" value="1"/>
</dbReference>
<accession>A0A9J5Z2H7</accession>
<evidence type="ECO:0000256" key="2">
    <source>
        <dbReference type="ARBA" id="ARBA00022737"/>
    </source>
</evidence>
<evidence type="ECO:0008006" key="7">
    <source>
        <dbReference type="Google" id="ProtNLM"/>
    </source>
</evidence>
<feature type="compositionally biased region" description="Polar residues" evidence="4">
    <location>
        <begin position="481"/>
        <end position="495"/>
    </location>
</feature>
<dbReference type="InterPro" id="IPR019775">
    <property type="entry name" value="WD40_repeat_CS"/>
</dbReference>
<evidence type="ECO:0000256" key="1">
    <source>
        <dbReference type="ARBA" id="ARBA00022574"/>
    </source>
</evidence>
<evidence type="ECO:0000256" key="3">
    <source>
        <dbReference type="PROSITE-ProRule" id="PRU00221"/>
    </source>
</evidence>
<dbReference type="SUPFAM" id="SSF50978">
    <property type="entry name" value="WD40 repeat-like"/>
    <property type="match status" value="1"/>
</dbReference>
<name>A0A9J5Z2H7_SOLCO</name>
<dbReference type="Pfam" id="PF08513">
    <property type="entry name" value="LisH"/>
    <property type="match status" value="1"/>
</dbReference>
<dbReference type="PROSITE" id="PS50082">
    <property type="entry name" value="WD_REPEATS_2"/>
    <property type="match status" value="2"/>
</dbReference>
<dbReference type="Pfam" id="PF00400">
    <property type="entry name" value="WD40"/>
    <property type="match status" value="4"/>
</dbReference>
<evidence type="ECO:0000313" key="6">
    <source>
        <dbReference type="Proteomes" id="UP000824120"/>
    </source>
</evidence>
<dbReference type="InterPro" id="IPR036322">
    <property type="entry name" value="WD40_repeat_dom_sf"/>
</dbReference>
<dbReference type="PANTHER" id="PTHR44376:SF17">
    <property type="entry name" value="TRANSCRIPTIONAL COREPRESSOR LEUNIG-LIKE ISOFORM X1"/>
    <property type="match status" value="1"/>
</dbReference>
<dbReference type="InterPro" id="IPR006594">
    <property type="entry name" value="LisH"/>
</dbReference>
<dbReference type="OrthoDB" id="47802at2759"/>
<sequence length="883" mass="98255">MAHSNMEADKMLDVYIHDYLKKRKYGASARTFQAEAQLLTNRAAIDAPGGFLLEWWSVFWDIFIARFKTPLSSTTASYNVIDAIERRARDLDQVKYIWDEDDKVLVEETLIRQRHTKTNKIINEDIWYKLRGISGEQNTGGKIEILWTCEKEMHGFPSVEVQMINTLEQKDVQAQQLNQMQQLIQQKQLQGYGTQLLRGTTNEAMTRHSLGTTNALTKRVYESNPQVQRIPISVANKKPTNPRNSDNIGQHLDANHSCISKPETFRDQHSRQTQHSLPGDNLRFYPPLADQAHQFRVTQIDQSLTNMMIPAVSHKAAESGSDHGVNSLLLKGWPLMGLEQLQSGLIQQQSSTVHLSHPSQQQLQQQILMFLSDQYMDISQGDQSNFTANIVVDRNLPVQVGLPLFSRSDSAMLMKRVQNINPSLEQGQQPAFFCKHPENPSSSSQQQDKSIATGSTTMDVSLSNTSRGDDQKRATKKRKQLMSSGQTNSLGTAYNTSLLPSSAPSTPSISSAEDVISMPALLHDDNFSKGCVYGNDVVCSATLISTQMADVPLINHMFANNSAESFLSDNADTESIIPRCLGTSKDITFLEIGTFHSSAVNCCDLSSDGKLIATGGDKEVVLWCTDSRAQKHILEGHSDAITDVRFGPRLPRLASSSLDKTIKIWDVHNPDHSIRSFTGHSASVMSLDFHPTKEDLICSCDNVSTIRYWNIKNGGCAGVSKVRATQVRFQPNLGKYLAAADADGVLLIDVETTQICRYPLKGHISIIRGICWSSSGEYLASLSEDMVKVWKIGSSGEQESMHERSVTGKRFRCCSFHPCYPSVLVVGSDQASSQFICQCLEFWHMAENKMMIVLEEPVNSLAASRPTGVVASATDNNLIRLWK</sequence>
<reference evidence="5 6" key="1">
    <citation type="submission" date="2020-09" db="EMBL/GenBank/DDBJ databases">
        <title>De no assembly of potato wild relative species, Solanum commersonii.</title>
        <authorList>
            <person name="Cho K."/>
        </authorList>
    </citation>
    <scope>NUCLEOTIDE SEQUENCE [LARGE SCALE GENOMIC DNA]</scope>
    <source>
        <strain evidence="5">LZ3.2</strain>
        <tissue evidence="5">Leaf</tissue>
    </source>
</reference>
<dbReference type="CDD" id="cd00200">
    <property type="entry name" value="WD40"/>
    <property type="match status" value="1"/>
</dbReference>
<feature type="compositionally biased region" description="Polar residues" evidence="4">
    <location>
        <begin position="439"/>
        <end position="466"/>
    </location>
</feature>
<dbReference type="InterPro" id="IPR001680">
    <property type="entry name" value="WD40_rpt"/>
</dbReference>
<keyword evidence="6" id="KW-1185">Reference proteome</keyword>
<dbReference type="EMBL" id="JACXVP010000005">
    <property type="protein sequence ID" value="KAG5605620.1"/>
    <property type="molecule type" value="Genomic_DNA"/>
</dbReference>
<dbReference type="Proteomes" id="UP000824120">
    <property type="component" value="Chromosome 5"/>
</dbReference>
<feature type="repeat" description="WD" evidence="3">
    <location>
        <begin position="677"/>
        <end position="719"/>
    </location>
</feature>
<evidence type="ECO:0000256" key="4">
    <source>
        <dbReference type="SAM" id="MobiDB-lite"/>
    </source>
</evidence>
<evidence type="ECO:0000313" key="5">
    <source>
        <dbReference type="EMBL" id="KAG5605620.1"/>
    </source>
</evidence>
<dbReference type="AlphaFoldDB" id="A0A9J5Z2H7"/>
<dbReference type="PROSITE" id="PS50896">
    <property type="entry name" value="LISH"/>
    <property type="match status" value="1"/>
</dbReference>
<keyword evidence="1 3" id="KW-0853">WD repeat</keyword>